<accession>A0A8V5HHN0</accession>
<protein>
    <submittedName>
        <fullName evidence="1">Uncharacterized protein</fullName>
    </submittedName>
</protein>
<dbReference type="PANTHER" id="PTHR21683:SF3">
    <property type="entry name" value="CILIA AND FLAGELLA ASSOCIATED PROTEIN 100"/>
    <property type="match status" value="1"/>
</dbReference>
<evidence type="ECO:0000313" key="1">
    <source>
        <dbReference type="Ensembl" id="ENSMUNP00000029792.1"/>
    </source>
</evidence>
<dbReference type="Proteomes" id="UP000694405">
    <property type="component" value="Chromosome 9"/>
</dbReference>
<dbReference type="Ensembl" id="ENSMUNT00000030105.1">
    <property type="protein sequence ID" value="ENSMUNP00000029792.1"/>
    <property type="gene ID" value="ENSMUNG00000019461.1"/>
</dbReference>
<proteinExistence type="predicted"/>
<reference evidence="1" key="2">
    <citation type="submission" date="2025-08" db="UniProtKB">
        <authorList>
            <consortium name="Ensembl"/>
        </authorList>
    </citation>
    <scope>IDENTIFICATION</scope>
</reference>
<name>A0A8V5HHN0_MELUD</name>
<keyword evidence="2" id="KW-1185">Reference proteome</keyword>
<dbReference type="AlphaFoldDB" id="A0A8V5HHN0"/>
<dbReference type="InterPro" id="IPR051147">
    <property type="entry name" value="CFAP_domain-containing"/>
</dbReference>
<sequence length="180" mass="20507">MVPGWKAAAAQEWRVSEMPLCYPSFLLWPREKETAELKEQLATLQASVAEEEARAADLKLKVQLFSSGECKANDQDNILASLRKKVQEVYCQCTGEREGNLETLQMLMVLEKKLNDLLDYLEGIPPEKIEHAKKQKEKERRINKLTPSIQQSKTKQCGFKARIVTLSSYLPFSLHLSSPL</sequence>
<organism evidence="1 2">
    <name type="scientific">Melopsittacus undulatus</name>
    <name type="common">Budgerigar</name>
    <name type="synonym">Psittacus undulatus</name>
    <dbReference type="NCBI Taxonomy" id="13146"/>
    <lineage>
        <taxon>Eukaryota</taxon>
        <taxon>Metazoa</taxon>
        <taxon>Chordata</taxon>
        <taxon>Craniata</taxon>
        <taxon>Vertebrata</taxon>
        <taxon>Euteleostomi</taxon>
        <taxon>Archelosauria</taxon>
        <taxon>Archosauria</taxon>
        <taxon>Dinosauria</taxon>
        <taxon>Saurischia</taxon>
        <taxon>Theropoda</taxon>
        <taxon>Coelurosauria</taxon>
        <taxon>Aves</taxon>
        <taxon>Neognathae</taxon>
        <taxon>Neoaves</taxon>
        <taxon>Telluraves</taxon>
        <taxon>Australaves</taxon>
        <taxon>Psittaciformes</taxon>
        <taxon>Psittaculidae</taxon>
        <taxon>Melopsittacus</taxon>
    </lineage>
</organism>
<evidence type="ECO:0000313" key="2">
    <source>
        <dbReference type="Proteomes" id="UP000694405"/>
    </source>
</evidence>
<reference evidence="1" key="1">
    <citation type="submission" date="2020-03" db="EMBL/GenBank/DDBJ databases">
        <title>Melopsittacus undulatus (budgerigar) genome, bMelUnd1, maternal haplotype with Z.</title>
        <authorList>
            <person name="Gedman G."/>
            <person name="Mountcastle J."/>
            <person name="Haase B."/>
            <person name="Formenti G."/>
            <person name="Wright T."/>
            <person name="Apodaca J."/>
            <person name="Pelan S."/>
            <person name="Chow W."/>
            <person name="Rhie A."/>
            <person name="Howe K."/>
            <person name="Fedrigo O."/>
            <person name="Jarvis E.D."/>
        </authorList>
    </citation>
    <scope>NUCLEOTIDE SEQUENCE [LARGE SCALE GENOMIC DNA]</scope>
</reference>
<reference evidence="1" key="3">
    <citation type="submission" date="2025-09" db="UniProtKB">
        <authorList>
            <consortium name="Ensembl"/>
        </authorList>
    </citation>
    <scope>IDENTIFICATION</scope>
</reference>
<dbReference type="PANTHER" id="PTHR21683">
    <property type="entry name" value="COILED-COIL DOMAIN-CONTAINING PROTEIN 42 LIKE-2-LIKE-RELATED"/>
    <property type="match status" value="1"/>
</dbReference>